<dbReference type="PANTHER" id="PTHR44591:SF21">
    <property type="entry name" value="TWO-COMPONENT RESPONSE REGULATOR"/>
    <property type="match status" value="1"/>
</dbReference>
<evidence type="ECO:0000313" key="6">
    <source>
        <dbReference type="Proteomes" id="UP001279642"/>
    </source>
</evidence>
<name>A0ABU5E4L4_9PROT</name>
<dbReference type="SMART" id="SM00448">
    <property type="entry name" value="REC"/>
    <property type="match status" value="1"/>
</dbReference>
<dbReference type="RefSeq" id="WP_320507520.1">
    <property type="nucleotide sequence ID" value="NZ_JAXCLW010000001.1"/>
</dbReference>
<dbReference type="InterPro" id="IPR050595">
    <property type="entry name" value="Bact_response_regulator"/>
</dbReference>
<proteinExistence type="predicted"/>
<reference evidence="5 6" key="1">
    <citation type="journal article" date="2016" name="Antonie Van Leeuwenhoek">
        <title>Dongia soli sp. nov., isolated from soil from Dokdo, Korea.</title>
        <authorList>
            <person name="Kim D.U."/>
            <person name="Lee H."/>
            <person name="Kim H."/>
            <person name="Kim S.G."/>
            <person name="Ka J.O."/>
        </authorList>
    </citation>
    <scope>NUCLEOTIDE SEQUENCE [LARGE SCALE GENOMIC DNA]</scope>
    <source>
        <strain evidence="5 6">D78</strain>
    </source>
</reference>
<feature type="region of interest" description="Disordered" evidence="3">
    <location>
        <begin position="1"/>
        <end position="23"/>
    </location>
</feature>
<evidence type="ECO:0000259" key="4">
    <source>
        <dbReference type="PROSITE" id="PS50110"/>
    </source>
</evidence>
<dbReference type="PANTHER" id="PTHR44591">
    <property type="entry name" value="STRESS RESPONSE REGULATOR PROTEIN 1"/>
    <property type="match status" value="1"/>
</dbReference>
<sequence>MASLIGGGSVNSRSRRSRSGVQAQDGDHVAEILLAEDDEAVREFVSRALSYYGHQVTAVPDGGSALEALEKSPFDLMLTDIVMPGLDGIALALKATKVRPAMPVVMMTGFASERQRAHNLDALIDRVVAKPFSLKEICAAVDDALASRRGVPA</sequence>
<evidence type="ECO:0000256" key="2">
    <source>
        <dbReference type="PROSITE-ProRule" id="PRU00169"/>
    </source>
</evidence>
<evidence type="ECO:0000256" key="1">
    <source>
        <dbReference type="ARBA" id="ARBA00022553"/>
    </source>
</evidence>
<keyword evidence="6" id="KW-1185">Reference proteome</keyword>
<feature type="modified residue" description="4-aspartylphosphate" evidence="2">
    <location>
        <position position="80"/>
    </location>
</feature>
<dbReference type="PROSITE" id="PS50110">
    <property type="entry name" value="RESPONSE_REGULATORY"/>
    <property type="match status" value="1"/>
</dbReference>
<dbReference type="CDD" id="cd17546">
    <property type="entry name" value="REC_hyHK_CKI1_RcsC-like"/>
    <property type="match status" value="1"/>
</dbReference>
<feature type="domain" description="Response regulatory" evidence="4">
    <location>
        <begin position="31"/>
        <end position="145"/>
    </location>
</feature>
<dbReference type="InterPro" id="IPR001789">
    <property type="entry name" value="Sig_transdc_resp-reg_receiver"/>
</dbReference>
<evidence type="ECO:0000256" key="3">
    <source>
        <dbReference type="SAM" id="MobiDB-lite"/>
    </source>
</evidence>
<gene>
    <name evidence="5" type="ORF">SMD27_00205</name>
</gene>
<dbReference type="EMBL" id="JAXCLW010000001">
    <property type="protein sequence ID" value="MDY0881252.1"/>
    <property type="molecule type" value="Genomic_DNA"/>
</dbReference>
<dbReference type="InterPro" id="IPR011006">
    <property type="entry name" value="CheY-like_superfamily"/>
</dbReference>
<dbReference type="Pfam" id="PF00072">
    <property type="entry name" value="Response_reg"/>
    <property type="match status" value="1"/>
</dbReference>
<organism evidence="5 6">
    <name type="scientific">Dongia soli</name>
    <dbReference type="NCBI Taxonomy" id="600628"/>
    <lineage>
        <taxon>Bacteria</taxon>
        <taxon>Pseudomonadati</taxon>
        <taxon>Pseudomonadota</taxon>
        <taxon>Alphaproteobacteria</taxon>
        <taxon>Rhodospirillales</taxon>
        <taxon>Dongiaceae</taxon>
        <taxon>Dongia</taxon>
    </lineage>
</organism>
<dbReference type="SUPFAM" id="SSF52172">
    <property type="entry name" value="CheY-like"/>
    <property type="match status" value="1"/>
</dbReference>
<dbReference type="Gene3D" id="3.40.50.2300">
    <property type="match status" value="1"/>
</dbReference>
<evidence type="ECO:0000313" key="5">
    <source>
        <dbReference type="EMBL" id="MDY0881252.1"/>
    </source>
</evidence>
<protein>
    <submittedName>
        <fullName evidence="5">Response regulator</fullName>
    </submittedName>
</protein>
<keyword evidence="1 2" id="KW-0597">Phosphoprotein</keyword>
<accession>A0ABU5E4L4</accession>
<comment type="caution">
    <text evidence="5">The sequence shown here is derived from an EMBL/GenBank/DDBJ whole genome shotgun (WGS) entry which is preliminary data.</text>
</comment>
<dbReference type="Proteomes" id="UP001279642">
    <property type="component" value="Unassembled WGS sequence"/>
</dbReference>